<proteinExistence type="predicted"/>
<comment type="caution">
    <text evidence="2">The sequence shown here is derived from an EMBL/GenBank/DDBJ whole genome shotgun (WGS) entry which is preliminary data.</text>
</comment>
<sequence length="119" mass="13358">MRVKVLVAAAMVITSDEAQDSEPTKQEPADDEDEDDKEDDEDYDIDDEDDDEEDDPTKTRLLNDSNEPNDSNDAGAGKEIICAHIISNLRESRLNCFGIAYRFTGQVLILHDLNARETI</sequence>
<evidence type="ECO:0000313" key="3">
    <source>
        <dbReference type="Proteomes" id="UP001648503"/>
    </source>
</evidence>
<keyword evidence="3" id="KW-1185">Reference proteome</keyword>
<name>A0ABQ8F4J2_9FUNG</name>
<gene>
    <name evidence="2" type="ORF">BASA50_008334</name>
</gene>
<feature type="compositionally biased region" description="Polar residues" evidence="1">
    <location>
        <begin position="60"/>
        <end position="72"/>
    </location>
</feature>
<feature type="compositionally biased region" description="Acidic residues" evidence="1">
    <location>
        <begin position="29"/>
        <end position="55"/>
    </location>
</feature>
<feature type="region of interest" description="Disordered" evidence="1">
    <location>
        <begin position="11"/>
        <end position="76"/>
    </location>
</feature>
<evidence type="ECO:0000256" key="1">
    <source>
        <dbReference type="SAM" id="MobiDB-lite"/>
    </source>
</evidence>
<protein>
    <submittedName>
        <fullName evidence="2">Uncharacterized protein</fullName>
    </submittedName>
</protein>
<accession>A0ABQ8F4J2</accession>
<organism evidence="2 3">
    <name type="scientific">Batrachochytrium salamandrivorans</name>
    <dbReference type="NCBI Taxonomy" id="1357716"/>
    <lineage>
        <taxon>Eukaryota</taxon>
        <taxon>Fungi</taxon>
        <taxon>Fungi incertae sedis</taxon>
        <taxon>Chytridiomycota</taxon>
        <taxon>Chytridiomycota incertae sedis</taxon>
        <taxon>Chytridiomycetes</taxon>
        <taxon>Rhizophydiales</taxon>
        <taxon>Rhizophydiales incertae sedis</taxon>
        <taxon>Batrachochytrium</taxon>
    </lineage>
</organism>
<reference evidence="2 3" key="1">
    <citation type="submission" date="2021-02" db="EMBL/GenBank/DDBJ databases">
        <title>Variation within the Batrachochytrium salamandrivorans European outbreak.</title>
        <authorList>
            <person name="Kelly M."/>
            <person name="Pasmans F."/>
            <person name="Shea T.P."/>
            <person name="Munoz J.F."/>
            <person name="Carranza S."/>
            <person name="Cuomo C.A."/>
            <person name="Martel A."/>
        </authorList>
    </citation>
    <scope>NUCLEOTIDE SEQUENCE [LARGE SCALE GENOMIC DNA]</scope>
    <source>
        <strain evidence="2 3">AMFP18/2</strain>
    </source>
</reference>
<evidence type="ECO:0000313" key="2">
    <source>
        <dbReference type="EMBL" id="KAH6592051.1"/>
    </source>
</evidence>
<dbReference type="Proteomes" id="UP001648503">
    <property type="component" value="Unassembled WGS sequence"/>
</dbReference>
<dbReference type="EMBL" id="JAFCIX010000391">
    <property type="protein sequence ID" value="KAH6592051.1"/>
    <property type="molecule type" value="Genomic_DNA"/>
</dbReference>